<feature type="compositionally biased region" description="Polar residues" evidence="3">
    <location>
        <begin position="14"/>
        <end position="23"/>
    </location>
</feature>
<evidence type="ECO:0000313" key="5">
    <source>
        <dbReference type="EMBL" id="TNY20344.1"/>
    </source>
</evidence>
<feature type="region of interest" description="Disordered" evidence="3">
    <location>
        <begin position="336"/>
        <end position="391"/>
    </location>
</feature>
<evidence type="ECO:0000313" key="6">
    <source>
        <dbReference type="Proteomes" id="UP000311382"/>
    </source>
</evidence>
<dbReference type="PROSITE" id="PS50303">
    <property type="entry name" value="PUM_HD"/>
    <property type="match status" value="1"/>
</dbReference>
<dbReference type="STRING" id="5288.A0A5C5FWC7"/>
<dbReference type="EMBL" id="SOZI01000069">
    <property type="protein sequence ID" value="TNY20344.1"/>
    <property type="molecule type" value="Genomic_DNA"/>
</dbReference>
<evidence type="ECO:0000259" key="4">
    <source>
        <dbReference type="PROSITE" id="PS50303"/>
    </source>
</evidence>
<feature type="compositionally biased region" description="Low complexity" evidence="3">
    <location>
        <begin position="309"/>
        <end position="321"/>
    </location>
</feature>
<organism evidence="5 6">
    <name type="scientific">Rhodotorula diobovata</name>
    <dbReference type="NCBI Taxonomy" id="5288"/>
    <lineage>
        <taxon>Eukaryota</taxon>
        <taxon>Fungi</taxon>
        <taxon>Dikarya</taxon>
        <taxon>Basidiomycota</taxon>
        <taxon>Pucciniomycotina</taxon>
        <taxon>Microbotryomycetes</taxon>
        <taxon>Sporidiobolales</taxon>
        <taxon>Sporidiobolaceae</taxon>
        <taxon>Rhodotorula</taxon>
    </lineage>
</organism>
<evidence type="ECO:0000256" key="3">
    <source>
        <dbReference type="SAM" id="MobiDB-lite"/>
    </source>
</evidence>
<protein>
    <submittedName>
        <fullName evidence="5">Armadillo-type protein</fullName>
    </submittedName>
</protein>
<dbReference type="GO" id="GO:0003730">
    <property type="term" value="F:mRNA 3'-UTR binding"/>
    <property type="evidence" value="ECO:0007669"/>
    <property type="project" value="TreeGrafter"/>
</dbReference>
<proteinExistence type="predicted"/>
<feature type="compositionally biased region" description="Low complexity" evidence="3">
    <location>
        <begin position="79"/>
        <end position="89"/>
    </location>
</feature>
<dbReference type="AlphaFoldDB" id="A0A5C5FWC7"/>
<feature type="domain" description="PUM-HD" evidence="4">
    <location>
        <begin position="471"/>
        <end position="821"/>
    </location>
</feature>
<dbReference type="PROSITE" id="PS50302">
    <property type="entry name" value="PUM"/>
    <property type="match status" value="3"/>
</dbReference>
<feature type="compositionally biased region" description="Pro residues" evidence="3">
    <location>
        <begin position="1"/>
        <end position="12"/>
    </location>
</feature>
<dbReference type="SMART" id="SM00025">
    <property type="entry name" value="Pumilio"/>
    <property type="match status" value="3"/>
</dbReference>
<dbReference type="GO" id="GO:0005737">
    <property type="term" value="C:cytoplasm"/>
    <property type="evidence" value="ECO:0007669"/>
    <property type="project" value="TreeGrafter"/>
</dbReference>
<dbReference type="InterPro" id="IPR016024">
    <property type="entry name" value="ARM-type_fold"/>
</dbReference>
<evidence type="ECO:0000256" key="2">
    <source>
        <dbReference type="PROSITE-ProRule" id="PRU00317"/>
    </source>
</evidence>
<dbReference type="InterPro" id="IPR033133">
    <property type="entry name" value="PUM-HD"/>
</dbReference>
<dbReference type="InterPro" id="IPR011989">
    <property type="entry name" value="ARM-like"/>
</dbReference>
<name>A0A5C5FWC7_9BASI</name>
<dbReference type="SUPFAM" id="SSF48371">
    <property type="entry name" value="ARM repeat"/>
    <property type="match status" value="1"/>
</dbReference>
<comment type="caution">
    <text evidence="5">The sequence shown here is derived from an EMBL/GenBank/DDBJ whole genome shotgun (WGS) entry which is preliminary data.</text>
</comment>
<evidence type="ECO:0000256" key="1">
    <source>
        <dbReference type="ARBA" id="ARBA00022737"/>
    </source>
</evidence>
<gene>
    <name evidence="5" type="ORF">DMC30DRAFT_417048</name>
</gene>
<keyword evidence="6" id="KW-1185">Reference proteome</keyword>
<dbReference type="InterPro" id="IPR001313">
    <property type="entry name" value="Pumilio_RNA-bd_rpt"/>
</dbReference>
<feature type="region of interest" description="Disordered" evidence="3">
    <location>
        <begin position="231"/>
        <end position="322"/>
    </location>
</feature>
<feature type="region of interest" description="Disordered" evidence="3">
    <location>
        <begin position="154"/>
        <end position="187"/>
    </location>
</feature>
<reference evidence="5 6" key="1">
    <citation type="submission" date="2019-03" db="EMBL/GenBank/DDBJ databases">
        <title>Rhodosporidium diobovatum UCD-FST 08-225 genome sequencing, assembly, and annotation.</title>
        <authorList>
            <person name="Fakankun I.U."/>
            <person name="Fristensky B."/>
            <person name="Levin D.B."/>
        </authorList>
    </citation>
    <scope>NUCLEOTIDE SEQUENCE [LARGE SCALE GENOMIC DNA]</scope>
    <source>
        <strain evidence="5 6">UCD-FST 08-225</strain>
    </source>
</reference>
<dbReference type="PANTHER" id="PTHR12537:SF48">
    <property type="entry name" value="MEIOTIC COILED-COIL PROTEIN 2"/>
    <property type="match status" value="1"/>
</dbReference>
<feature type="region of interest" description="Disordered" evidence="3">
    <location>
        <begin position="1"/>
        <end position="117"/>
    </location>
</feature>
<feature type="repeat" description="Pumilio" evidence="2">
    <location>
        <begin position="711"/>
        <end position="748"/>
    </location>
</feature>
<accession>A0A5C5FWC7</accession>
<dbReference type="PANTHER" id="PTHR12537">
    <property type="entry name" value="RNA BINDING PROTEIN PUMILIO-RELATED"/>
    <property type="match status" value="1"/>
</dbReference>
<dbReference type="Pfam" id="PF00806">
    <property type="entry name" value="PUF"/>
    <property type="match status" value="2"/>
</dbReference>
<dbReference type="Gene3D" id="1.25.10.10">
    <property type="entry name" value="Leucine-rich Repeat Variant"/>
    <property type="match status" value="1"/>
</dbReference>
<dbReference type="Proteomes" id="UP000311382">
    <property type="component" value="Unassembled WGS sequence"/>
</dbReference>
<keyword evidence="1" id="KW-0677">Repeat</keyword>
<dbReference type="GO" id="GO:0010608">
    <property type="term" value="P:post-transcriptional regulation of gene expression"/>
    <property type="evidence" value="ECO:0007669"/>
    <property type="project" value="TreeGrafter"/>
</dbReference>
<sequence length="823" mass="87290">MASPEQPTPPGTSAPVSQSSTPRPGSRALQPASQGYQDPLPSRVALRRAGSSPMPRLKFDPQQAPFVPSSAPQVEGDSRSGSTSSRSGDPVASLGGRRTPFFMLAPQDDPATPGESDDQEWLHRMLAAEDGGRDIGGHLTPRVAGRDEEHGWPAHVGASHRPLVEGGGDTRSAGANGRLVDASGPQQHTEKVDLRALASLVATIDSRVVQLADIVEDLCHRVDTLEVGHAPAVPRTRAQPLPPRFASQPQPLLGQAPFPSPPFPHSALDGGYHRSVQQRHPSPNGDELTPPASPQVQARAHVPLSRVPSLAASSSSSGSLGRQVLRERTFSRGQLHFTAPDAPSTSQVPPFAQPALPYSPPMPNDSPLSYSPVALHQHGPSLGPHSPLALPSGNPRLAAAAALQGLNQQTLPPTEHTSARGGWSGHVVRERSVSLAELRSTLVQGGRDVEAQAGPNALHQRSISLGSNSYQARPPLRRQLELPNYRALLETDADIDSEAFVCRILAHNDQQCSLFLQQRVRSTATQEKRQELFDAVGRHVLELSLSKFGNFLVSRCLEAGDSALAQAFEDAVSGHFLQLSVDPFGCHVVQKLLDCGGPATKDKVVAELLPHPHILTTKSSLHVLNRVLTTPNPPALFERLAEVGKGQWPSIVREEGGSLVVQHMFEDWADAPTSAVAREVLDSVDEVARTPCGSFVVAHLLERNPLPFCTQIMQHAPQLAADPYGAKVVDKCLRTNRAGPAGIGAFVEAVAAPQGSNLPLLVAVASHSQGAQLLTNLLTGNAAPARHKDVLGRAVLESEGQLLSAAGAHGARLVGLCRKALVA</sequence>
<feature type="repeat" description="Pumilio" evidence="2">
    <location>
        <begin position="571"/>
        <end position="606"/>
    </location>
</feature>
<dbReference type="OrthoDB" id="2524825at2759"/>
<feature type="repeat" description="Pumilio" evidence="2">
    <location>
        <begin position="531"/>
        <end position="570"/>
    </location>
</feature>